<name>A0A0E9V8M1_ANGAN</name>
<dbReference type="AlphaFoldDB" id="A0A0E9V8M1"/>
<reference evidence="1" key="1">
    <citation type="submission" date="2014-11" db="EMBL/GenBank/DDBJ databases">
        <authorList>
            <person name="Amaro Gonzalez C."/>
        </authorList>
    </citation>
    <scope>NUCLEOTIDE SEQUENCE</scope>
</reference>
<reference evidence="1" key="2">
    <citation type="journal article" date="2015" name="Fish Shellfish Immunol.">
        <title>Early steps in the European eel (Anguilla anguilla)-Vibrio vulnificus interaction in the gills: Role of the RtxA13 toxin.</title>
        <authorList>
            <person name="Callol A."/>
            <person name="Pajuelo D."/>
            <person name="Ebbesson L."/>
            <person name="Teles M."/>
            <person name="MacKenzie S."/>
            <person name="Amaro C."/>
        </authorList>
    </citation>
    <scope>NUCLEOTIDE SEQUENCE</scope>
</reference>
<sequence length="19" mass="2281">MFIFILLVSKNKSLNIPRF</sequence>
<proteinExistence type="predicted"/>
<evidence type="ECO:0000313" key="1">
    <source>
        <dbReference type="EMBL" id="JAH74351.1"/>
    </source>
</evidence>
<accession>A0A0E9V8M1</accession>
<protein>
    <submittedName>
        <fullName evidence="1">Uncharacterized protein</fullName>
    </submittedName>
</protein>
<organism evidence="1">
    <name type="scientific">Anguilla anguilla</name>
    <name type="common">European freshwater eel</name>
    <name type="synonym">Muraena anguilla</name>
    <dbReference type="NCBI Taxonomy" id="7936"/>
    <lineage>
        <taxon>Eukaryota</taxon>
        <taxon>Metazoa</taxon>
        <taxon>Chordata</taxon>
        <taxon>Craniata</taxon>
        <taxon>Vertebrata</taxon>
        <taxon>Euteleostomi</taxon>
        <taxon>Actinopterygii</taxon>
        <taxon>Neopterygii</taxon>
        <taxon>Teleostei</taxon>
        <taxon>Anguilliformes</taxon>
        <taxon>Anguillidae</taxon>
        <taxon>Anguilla</taxon>
    </lineage>
</organism>
<dbReference type="EMBL" id="GBXM01034226">
    <property type="protein sequence ID" value="JAH74351.1"/>
    <property type="molecule type" value="Transcribed_RNA"/>
</dbReference>